<dbReference type="EMBL" id="JAAIUW010000013">
    <property type="protein sequence ID" value="KAF7802205.1"/>
    <property type="molecule type" value="Genomic_DNA"/>
</dbReference>
<keyword evidence="3" id="KW-1185">Reference proteome</keyword>
<dbReference type="AlphaFoldDB" id="A0A834VZ27"/>
<reference evidence="2" key="1">
    <citation type="submission" date="2020-09" db="EMBL/GenBank/DDBJ databases">
        <title>Genome-Enabled Discovery of Anthraquinone Biosynthesis in Senna tora.</title>
        <authorList>
            <person name="Kang S.-H."/>
            <person name="Pandey R.P."/>
            <person name="Lee C.-M."/>
            <person name="Sim J.-S."/>
            <person name="Jeong J.-T."/>
            <person name="Choi B.-S."/>
            <person name="Jung M."/>
            <person name="Ginzburg D."/>
            <person name="Zhao K."/>
            <person name="Won S.Y."/>
            <person name="Oh T.-J."/>
            <person name="Yu Y."/>
            <person name="Kim N.-H."/>
            <person name="Lee O.R."/>
            <person name="Lee T.-H."/>
            <person name="Bashyal P."/>
            <person name="Kim T.-S."/>
            <person name="Lee W.-H."/>
            <person name="Kawkins C."/>
            <person name="Kim C.-K."/>
            <person name="Kim J.S."/>
            <person name="Ahn B.O."/>
            <person name="Rhee S.Y."/>
            <person name="Sohng J.K."/>
        </authorList>
    </citation>
    <scope>NUCLEOTIDE SEQUENCE</scope>
    <source>
        <tissue evidence="2">Leaf</tissue>
    </source>
</reference>
<evidence type="ECO:0000256" key="1">
    <source>
        <dbReference type="SAM" id="MobiDB-lite"/>
    </source>
</evidence>
<evidence type="ECO:0000313" key="2">
    <source>
        <dbReference type="EMBL" id="KAF7802205.1"/>
    </source>
</evidence>
<comment type="caution">
    <text evidence="2">The sequence shown here is derived from an EMBL/GenBank/DDBJ whole genome shotgun (WGS) entry which is preliminary data.</text>
</comment>
<protein>
    <submittedName>
        <fullName evidence="2">Uncharacterized protein</fullName>
    </submittedName>
</protein>
<sequence>MWVELSVSWIKVVERRISSRRQNIMFSLMGSLRGSLGLGIEAGFWDSVSTERLMGTKFSRQFGAEFHQTGTEHERMIRHAKEQNGLYYLETDTALQPQQIDDPPQILPDPDPNLQPNQTLDSTHPLQVYSRRKVPPPTSEPVQSSSLELKDVEGLGKDAPAYVENTKLKRDNLKLKDDIQHLGQDKKALELGMVKKTSMAMEDAVRK</sequence>
<organism evidence="2 3">
    <name type="scientific">Senna tora</name>
    <dbReference type="NCBI Taxonomy" id="362788"/>
    <lineage>
        <taxon>Eukaryota</taxon>
        <taxon>Viridiplantae</taxon>
        <taxon>Streptophyta</taxon>
        <taxon>Embryophyta</taxon>
        <taxon>Tracheophyta</taxon>
        <taxon>Spermatophyta</taxon>
        <taxon>Magnoliopsida</taxon>
        <taxon>eudicotyledons</taxon>
        <taxon>Gunneridae</taxon>
        <taxon>Pentapetalae</taxon>
        <taxon>rosids</taxon>
        <taxon>fabids</taxon>
        <taxon>Fabales</taxon>
        <taxon>Fabaceae</taxon>
        <taxon>Caesalpinioideae</taxon>
        <taxon>Cassia clade</taxon>
        <taxon>Senna</taxon>
    </lineage>
</organism>
<name>A0A834VZ27_9FABA</name>
<gene>
    <name evidence="2" type="ORF">G2W53_041316</name>
</gene>
<evidence type="ECO:0000313" key="3">
    <source>
        <dbReference type="Proteomes" id="UP000634136"/>
    </source>
</evidence>
<feature type="region of interest" description="Disordered" evidence="1">
    <location>
        <begin position="98"/>
        <end position="123"/>
    </location>
</feature>
<dbReference type="Proteomes" id="UP000634136">
    <property type="component" value="Unassembled WGS sequence"/>
</dbReference>
<accession>A0A834VZ27</accession>
<proteinExistence type="predicted"/>